<evidence type="ECO:0000313" key="2">
    <source>
        <dbReference type="EMBL" id="CAD9266880.1"/>
    </source>
</evidence>
<evidence type="ECO:0008006" key="3">
    <source>
        <dbReference type="Google" id="ProtNLM"/>
    </source>
</evidence>
<protein>
    <recommendedName>
        <fullName evidence="3">PH domain-containing protein</fullName>
    </recommendedName>
</protein>
<sequence>MREPSLWEHNEILRAIPLSHIQQVDAQNINDEHRWESVFTESHHAHTVLEARDPHKVARVPDDPTLHSVVLYSVDRNHKQREVRLMTHDEQTQLQWVDALESLVDFLEIPPPPAPAFTGPHPSPYSDSPHTPAPAGGRYTPVSFGRRDSATRLRLKAAVRKGQGYQNR</sequence>
<accession>A0A7S1UI88</accession>
<organism evidence="2">
    <name type="scientific">Phaeomonas parva</name>
    <dbReference type="NCBI Taxonomy" id="124430"/>
    <lineage>
        <taxon>Eukaryota</taxon>
        <taxon>Sar</taxon>
        <taxon>Stramenopiles</taxon>
        <taxon>Ochrophyta</taxon>
        <taxon>Pinguiophyceae</taxon>
        <taxon>Pinguiochrysidales</taxon>
        <taxon>Pinguiochrysidaceae</taxon>
        <taxon>Phaeomonas</taxon>
    </lineage>
</organism>
<gene>
    <name evidence="2" type="ORF">PPAR1163_LOCUS25306</name>
</gene>
<proteinExistence type="predicted"/>
<dbReference type="AlphaFoldDB" id="A0A7S1UI88"/>
<name>A0A7S1UI88_9STRA</name>
<evidence type="ECO:0000256" key="1">
    <source>
        <dbReference type="SAM" id="MobiDB-lite"/>
    </source>
</evidence>
<reference evidence="2" key="1">
    <citation type="submission" date="2021-01" db="EMBL/GenBank/DDBJ databases">
        <authorList>
            <person name="Corre E."/>
            <person name="Pelletier E."/>
            <person name="Niang G."/>
            <person name="Scheremetjew M."/>
            <person name="Finn R."/>
            <person name="Kale V."/>
            <person name="Holt S."/>
            <person name="Cochrane G."/>
            <person name="Meng A."/>
            <person name="Brown T."/>
            <person name="Cohen L."/>
        </authorList>
    </citation>
    <scope>NUCLEOTIDE SEQUENCE</scope>
    <source>
        <strain evidence="2">CCMP2877</strain>
    </source>
</reference>
<feature type="region of interest" description="Disordered" evidence="1">
    <location>
        <begin position="111"/>
        <end position="150"/>
    </location>
</feature>
<dbReference type="EMBL" id="HBGJ01040156">
    <property type="protein sequence ID" value="CAD9266880.1"/>
    <property type="molecule type" value="Transcribed_RNA"/>
</dbReference>